<dbReference type="PANTHER" id="PTHR21666">
    <property type="entry name" value="PEPTIDASE-RELATED"/>
    <property type="match status" value="1"/>
</dbReference>
<keyword evidence="2" id="KW-0732">Signal</keyword>
<feature type="signal peptide" evidence="2">
    <location>
        <begin position="1"/>
        <end position="23"/>
    </location>
</feature>
<dbReference type="GO" id="GO:0004222">
    <property type="term" value="F:metalloendopeptidase activity"/>
    <property type="evidence" value="ECO:0007669"/>
    <property type="project" value="TreeGrafter"/>
</dbReference>
<dbReference type="KEGG" id="mind:mvi_64810"/>
<reference evidence="4" key="1">
    <citation type="submission" date="2020-11" db="EMBL/GenBank/DDBJ databases">
        <title>Complete genome sequence of a novel pathogenic Methylobacterium strain isolated from rice in Vietnam.</title>
        <authorList>
            <person name="Lai K."/>
            <person name="Okazaki S."/>
            <person name="Higashi K."/>
            <person name="Mori H."/>
            <person name="Toyoda A."/>
            <person name="Kurokawa K."/>
        </authorList>
    </citation>
    <scope>NUCLEOTIDE SEQUENCE</scope>
    <source>
        <strain evidence="4">VL1</strain>
        <plasmid evidence="4">pVL1_3</plasmid>
    </source>
</reference>
<dbReference type="Pfam" id="PF01551">
    <property type="entry name" value="Peptidase_M23"/>
    <property type="match status" value="1"/>
</dbReference>
<evidence type="ECO:0000256" key="2">
    <source>
        <dbReference type="SAM" id="SignalP"/>
    </source>
</evidence>
<evidence type="ECO:0000313" key="5">
    <source>
        <dbReference type="Proteomes" id="UP000663508"/>
    </source>
</evidence>
<dbReference type="CDD" id="cd12797">
    <property type="entry name" value="M23_peptidase"/>
    <property type="match status" value="1"/>
</dbReference>
<sequence length="318" mass="33014">MIRRGAIILALGALGLTLDPAIAGTCLSVDIMNPAGQRVSSPYGVNRTGWPGASAGYHQGMDIVNSQGAGTKIFSGSSGPASFYNFTGGGVIADVTSGDTRFLYLHMNTLTLKKGEVVSKTISAGDQVGTMGCAGMKQCAPHLHLGTLLKGSVLASTGTNGRAWKMGSGKGASPMTADAIKSALPQAWYYVNPEPFLPRQLPISTKYPDMAGGPRDTTLPKTCSPGANEGAASETVSRSDTQSRQASISAAAEKATGSEDHAVKVANMPNRSLYIELARINATELTANTFDYDAQMDAALAQLVALYALDARPAEARP</sequence>
<geneLocation type="plasmid" evidence="4 5">
    <name>pVL1_3</name>
</geneLocation>
<proteinExistence type="predicted"/>
<evidence type="ECO:0000313" key="4">
    <source>
        <dbReference type="EMBL" id="BCM88020.1"/>
    </source>
</evidence>
<accession>A0A8H8X0S8</accession>
<dbReference type="InterPro" id="IPR050570">
    <property type="entry name" value="Cell_wall_metabolism_enzyme"/>
</dbReference>
<evidence type="ECO:0000259" key="3">
    <source>
        <dbReference type="Pfam" id="PF01551"/>
    </source>
</evidence>
<dbReference type="RefSeq" id="WP_207184044.1">
    <property type="nucleotide sequence ID" value="NZ_AP024148.1"/>
</dbReference>
<name>A0A8H8X0S8_9HYPH</name>
<dbReference type="InterPro" id="IPR016047">
    <property type="entry name" value="M23ase_b-sheet_dom"/>
</dbReference>
<protein>
    <recommendedName>
        <fullName evidence="3">M23ase beta-sheet core domain-containing protein</fullName>
    </recommendedName>
</protein>
<dbReference type="PANTHER" id="PTHR21666:SF270">
    <property type="entry name" value="MUREIN HYDROLASE ACTIVATOR ENVC"/>
    <property type="match status" value="1"/>
</dbReference>
<dbReference type="EMBL" id="AP024148">
    <property type="protein sequence ID" value="BCM88020.1"/>
    <property type="molecule type" value="Genomic_DNA"/>
</dbReference>
<dbReference type="Gene3D" id="2.70.70.10">
    <property type="entry name" value="Glucose Permease (Domain IIA)"/>
    <property type="match status" value="1"/>
</dbReference>
<dbReference type="Proteomes" id="UP000663508">
    <property type="component" value="Plasmid pVL1_3"/>
</dbReference>
<dbReference type="AlphaFoldDB" id="A0A8H8X0S8"/>
<organism evidence="4 5">
    <name type="scientific">Methylobacterium indicum</name>
    <dbReference type="NCBI Taxonomy" id="1775910"/>
    <lineage>
        <taxon>Bacteria</taxon>
        <taxon>Pseudomonadati</taxon>
        <taxon>Pseudomonadota</taxon>
        <taxon>Alphaproteobacteria</taxon>
        <taxon>Hyphomicrobiales</taxon>
        <taxon>Methylobacteriaceae</taxon>
        <taxon>Methylobacterium</taxon>
    </lineage>
</organism>
<evidence type="ECO:0000256" key="1">
    <source>
        <dbReference type="SAM" id="MobiDB-lite"/>
    </source>
</evidence>
<feature type="chain" id="PRO_5034068045" description="M23ase beta-sheet core domain-containing protein" evidence="2">
    <location>
        <begin position="24"/>
        <end position="318"/>
    </location>
</feature>
<keyword evidence="4" id="KW-0614">Plasmid</keyword>
<feature type="region of interest" description="Disordered" evidence="1">
    <location>
        <begin position="207"/>
        <end position="242"/>
    </location>
</feature>
<feature type="domain" description="M23ase beta-sheet core" evidence="3">
    <location>
        <begin position="57"/>
        <end position="150"/>
    </location>
</feature>
<gene>
    <name evidence="4" type="ORF">mvi_64810</name>
</gene>
<dbReference type="SUPFAM" id="SSF51261">
    <property type="entry name" value="Duplicated hybrid motif"/>
    <property type="match status" value="1"/>
</dbReference>
<dbReference type="InterPro" id="IPR011055">
    <property type="entry name" value="Dup_hybrid_motif"/>
</dbReference>